<dbReference type="PANTHER" id="PTHR38342">
    <property type="entry name" value="SLR5037 PROTEIN"/>
    <property type="match status" value="1"/>
</dbReference>
<evidence type="ECO:0000256" key="1">
    <source>
        <dbReference type="SAM" id="SignalP"/>
    </source>
</evidence>
<dbReference type="OrthoDB" id="9799367at2"/>
<dbReference type="CDD" id="cd14797">
    <property type="entry name" value="DUF302"/>
    <property type="match status" value="1"/>
</dbReference>
<evidence type="ECO:0000313" key="4">
    <source>
        <dbReference type="Proteomes" id="UP000016761"/>
    </source>
</evidence>
<dbReference type="EMBL" id="AUSW01000035">
    <property type="protein sequence ID" value="ERL54370.1"/>
    <property type="molecule type" value="Genomic_DNA"/>
</dbReference>
<organism evidence="3 4">
    <name type="scientific">Psychrobacter aquaticus CMS 56</name>
    <dbReference type="NCBI Taxonomy" id="1354303"/>
    <lineage>
        <taxon>Bacteria</taxon>
        <taxon>Pseudomonadati</taxon>
        <taxon>Pseudomonadota</taxon>
        <taxon>Gammaproteobacteria</taxon>
        <taxon>Moraxellales</taxon>
        <taxon>Moraxellaceae</taxon>
        <taxon>Psychrobacter</taxon>
    </lineage>
</organism>
<evidence type="ECO:0000313" key="3">
    <source>
        <dbReference type="EMBL" id="ERL54370.1"/>
    </source>
</evidence>
<feature type="chain" id="PRO_5004655516" evidence="1">
    <location>
        <begin position="21"/>
        <end position="173"/>
    </location>
</feature>
<keyword evidence="4" id="KW-1185">Reference proteome</keyword>
<dbReference type="eggNOG" id="COG3439">
    <property type="taxonomic scope" value="Bacteria"/>
</dbReference>
<dbReference type="SUPFAM" id="SSF103247">
    <property type="entry name" value="TT1751-like"/>
    <property type="match status" value="1"/>
</dbReference>
<dbReference type="STRING" id="1354303.M917_2518"/>
<keyword evidence="1" id="KW-0732">Signal</keyword>
<sequence>MKKIMAIAALALAVSSCASIENVLNTNASINQIQPMTTVASNEEKGLVTLRSNHSVQVTANTLKSLIESKGMTVFASVNHQQNAAGVDLTLRPTQVIMFGNPKAGTPLMQCEQTVAIDLPQKMLISEDAEGRVWLSYNNPEYLKSRHNIKGCDEVINNVSMALMNLSTAATAK</sequence>
<dbReference type="PANTHER" id="PTHR38342:SF2">
    <property type="entry name" value="INNER MEMBRANE OR EXPORTED"/>
    <property type="match status" value="1"/>
</dbReference>
<comment type="caution">
    <text evidence="3">The sequence shown here is derived from an EMBL/GenBank/DDBJ whole genome shotgun (WGS) entry which is preliminary data.</text>
</comment>
<feature type="domain" description="DUF302" evidence="2">
    <location>
        <begin position="78"/>
        <end position="140"/>
    </location>
</feature>
<dbReference type="Gene3D" id="3.30.310.70">
    <property type="entry name" value="TT1751-like domain"/>
    <property type="match status" value="1"/>
</dbReference>
<feature type="signal peptide" evidence="1">
    <location>
        <begin position="1"/>
        <end position="20"/>
    </location>
</feature>
<protein>
    <submittedName>
        <fullName evidence="3">Putative exported protein</fullName>
    </submittedName>
</protein>
<dbReference type="InterPro" id="IPR005180">
    <property type="entry name" value="DUF302"/>
</dbReference>
<dbReference type="Proteomes" id="UP000016761">
    <property type="component" value="Unassembled WGS sequence"/>
</dbReference>
<gene>
    <name evidence="3" type="ORF">M917_2518</name>
</gene>
<reference evidence="3 4" key="1">
    <citation type="journal article" date="2013" name="Genome Announc.">
        <title>Draft Genome Sequence of Psychrobacter aquaticus Strain CMS 56T, Isolated from a Cyanobacterial Mat Sample Collected from Water Bodies in the McMurdo Dry Valley Region of Antarctica.</title>
        <authorList>
            <person name="Reddy G.S."/>
            <person name="Ara S."/>
            <person name="Singh A."/>
            <person name="Kumar Pinnaka A."/>
            <person name="Shivaji S."/>
        </authorList>
    </citation>
    <scope>NUCLEOTIDE SEQUENCE [LARGE SCALE GENOMIC DNA]</scope>
    <source>
        <strain evidence="3 4">CMS 56</strain>
    </source>
</reference>
<dbReference type="Pfam" id="PF03625">
    <property type="entry name" value="DUF302"/>
    <property type="match status" value="1"/>
</dbReference>
<accession>U4T1V4</accession>
<dbReference type="AlphaFoldDB" id="U4T1V4"/>
<dbReference type="RefSeq" id="WP_021815130.1">
    <property type="nucleotide sequence ID" value="NZ_AUSW01000035.1"/>
</dbReference>
<dbReference type="PROSITE" id="PS51257">
    <property type="entry name" value="PROKAR_LIPOPROTEIN"/>
    <property type="match status" value="1"/>
</dbReference>
<dbReference type="InterPro" id="IPR035923">
    <property type="entry name" value="TT1751-like_sf"/>
</dbReference>
<evidence type="ECO:0000259" key="2">
    <source>
        <dbReference type="Pfam" id="PF03625"/>
    </source>
</evidence>
<name>U4T1V4_9GAMM</name>
<dbReference type="PATRIC" id="fig|1354303.4.peg.2476"/>
<proteinExistence type="predicted"/>